<feature type="domain" description="4Fe-4S ferredoxin-type" evidence="5">
    <location>
        <begin position="1215"/>
        <end position="1248"/>
    </location>
</feature>
<organism evidence="6 7">
    <name type="scientific">Paramecium pentaurelia</name>
    <dbReference type="NCBI Taxonomy" id="43138"/>
    <lineage>
        <taxon>Eukaryota</taxon>
        <taxon>Sar</taxon>
        <taxon>Alveolata</taxon>
        <taxon>Ciliophora</taxon>
        <taxon>Intramacronucleata</taxon>
        <taxon>Oligohymenophorea</taxon>
        <taxon>Peniculida</taxon>
        <taxon>Parameciidae</taxon>
        <taxon>Paramecium</taxon>
    </lineage>
</organism>
<keyword evidence="4" id="KW-0472">Membrane</keyword>
<proteinExistence type="predicted"/>
<dbReference type="OrthoDB" id="5951731at2759"/>
<keyword evidence="2" id="KW-0677">Repeat</keyword>
<dbReference type="InterPro" id="IPR006212">
    <property type="entry name" value="Furin_repeat"/>
</dbReference>
<keyword evidence="4" id="KW-0812">Transmembrane</keyword>
<feature type="transmembrane region" description="Helical" evidence="4">
    <location>
        <begin position="1798"/>
        <end position="1816"/>
    </location>
</feature>
<sequence length="1909" mass="217863">MLINTGLSDWALIDQSFTKGFVSHNNWEISKYCSIFDNQATFQFGICTQNSINYAYLKRDKQRIDKIYSKKNYQSEVIVDIFFDNAESTIDKITHFTINYTISESSQQIMYSRSYINSDLIQNARRICNITDTQYLDFLTIVGTSQVQYQEIFNISVGINNVNQIQTIGVRNLFVYVKYCLPTCKTCSSATSCLTCYYGTLQSGNTCTCDPSHQFAQTGIGCRQECERDYFIARSDNICVPDRRIKSNISYFESATFSAYTPFQFIQGYVNLRSSPSLIFTCSSNNYVGSLLYNEGMSLQFANSLSLKFIRLRITFYMKGFQTDNKIQIILDDQIQGEIIKASSSYTFNKITKIYSSSVTCTNTYDLIRIEAILRTFSNAPKLIIKGQQLTQVTSIWGFRNITIDSGNCQENCAVCSDFSTCQQCDANYVLFQNGCVTTCPVHSTNCIDYADMIPNSRYLAKGFYNLNMSTSYINQFFDETVPTGSNFLTGQIFSIFPTKFVLGGVMVWNNAIYKKSWSISKPHYAVTIRFNVTYGDEYNGNFYYTIQGVKSVAHPKPSSGGQNFIGKSLNEITQYFEIFQNQFTSSPLNIEFQCTDTTVDPIDQFCAISDYFIVVHYCLPFCQDCNDGTSCVTWESGYTNQNCNTNQFLQFDSILETYSCITCNQPGCLTCKNLEECTSCDPSSQYNTLINGVCVQINTTPPPTPSVQCHQNCETCTGALITNCQTCVSDFHRTLSNNECLCQPGFYDDGINVICLPACGDLVIVEGEDCDDGNIIPYDGCFECKFQCQDECNDCRSGICYGCAGQGWHLINHHCEIICGDGIVVQDLEECDDGNYNPYDGCNNCKLSCEDTCKECFQGTCFDCQKGFQIVDNLCVAICGDNLLVKTEECEDNNQIPNDGCYNCKFSCPNNCIDCQFNNCIKCNEQNGWYLKNNTCQPICGDGIIAIQFEQCDEINQQESKNLLDQDFCLQCLYKCQDSCSTCYNGQCYQCNIGWILNNIDKNCYPIEGDRLVVGQEQCDDGNQIKNDGCFLSQYQYQISCEQGFQGLCQKCISGFFMINNICQENNFDGLVIGIEQCDDQNLIGLDGCFQNRFDCPQFCLSCVFGYCLECDQTSGQGQVDYINNRCLSICGDGIKSMDEQCDDGNEIPYDGCYGCLYECQKECIKCVDGLCYECLSPDWILKNNTCECETCQNLCQNECLSCIKGVCYECQSPEWILDSNNICVYVCGEQCSENICGDGILNMQIEECDDGNDQIRDGCYNCLLEKGFLCYYDENMISQGCSRCQDFNCLKCDLVNQSQICSDCFPGYFIDEFKQCSQCDLMCVECSQNYKNCTTVNPQYTTKQQNQQKKCNLNQGLLNDLDFYECVLQCGNGVLDPHEQCDDGNREIQDGCNEFCQLEEGYLFDHLTHSLQKEPYIQVEKKQSVIENNNQLDLNFTYKKTIEPINLIHISISYKEYYKKRQLEETINKEIIIVPQRQVYVTEEQKNQGEAMAQTYQTVFQAQIYLAPLAIAFGGFQFFLAILDIMSWMNNFYFLNVNYPENVRIIFQQAEWSNIINIPSLNIFNKPTDDYYFQAPIKFVEKEIDPLLFNNIQTPIIFAFQVVITYFLSVMIIKIFELIFKKKSQKIKIQASIFQLGKDVKHEESTNTQQLAIIPNLYKDLQIPKSFQSFYKNCVSIKSNLIANLIRSFAISYLDITLAVILQITNQQTAHKLIVKINIIAAYGFLILVLYLLNISYQISNAHHIKLNNILFFQRYGCFYEEMKTESQTAMAYSFLNLIRKFIFIFSTVILYSYPIFQTLLCFLSCLLNILLLLSSNPFKNKKQYILNLVPDFCIIVILGSANIFAFQDRFKILKDESIYQIGWVVGISIYLSIGLQLFFLIYEIMLSFWQKLESLIAYLKNKCTQK</sequence>
<reference evidence="6" key="1">
    <citation type="submission" date="2021-01" db="EMBL/GenBank/DDBJ databases">
        <authorList>
            <consortium name="Genoscope - CEA"/>
            <person name="William W."/>
        </authorList>
    </citation>
    <scope>NUCLEOTIDE SEQUENCE</scope>
</reference>
<dbReference type="SMART" id="SM00261">
    <property type="entry name" value="FU"/>
    <property type="match status" value="7"/>
</dbReference>
<protein>
    <recommendedName>
        <fullName evidence="5">4Fe-4S ferredoxin-type domain-containing protein</fullName>
    </recommendedName>
</protein>
<dbReference type="PANTHER" id="PTHR38934:SF6">
    <property type="entry name" value="CHROMOSOME UNDETERMINED SCAFFOLD_176, WHOLE GENOME SHOTGUN SEQUENCE"/>
    <property type="match status" value="1"/>
</dbReference>
<feature type="transmembrane region" description="Helical" evidence="4">
    <location>
        <begin position="1715"/>
        <end position="1735"/>
    </location>
</feature>
<feature type="transmembrane region" description="Helical" evidence="4">
    <location>
        <begin position="1828"/>
        <end position="1849"/>
    </location>
</feature>
<dbReference type="PROSITE" id="PS51379">
    <property type="entry name" value="4FE4S_FER_2"/>
    <property type="match status" value="1"/>
</dbReference>
<keyword evidence="1" id="KW-0732">Signal</keyword>
<dbReference type="CDD" id="cd00064">
    <property type="entry name" value="FU"/>
    <property type="match status" value="1"/>
</dbReference>
<dbReference type="SMART" id="SM00181">
    <property type="entry name" value="EGF"/>
    <property type="match status" value="9"/>
</dbReference>
<comment type="caution">
    <text evidence="6">The sequence shown here is derived from an EMBL/GenBank/DDBJ whole genome shotgun (WGS) entry which is preliminary data.</text>
</comment>
<evidence type="ECO:0000256" key="1">
    <source>
        <dbReference type="ARBA" id="ARBA00022729"/>
    </source>
</evidence>
<dbReference type="PANTHER" id="PTHR38934">
    <property type="entry name" value="HYPHALLY REGULATED CELL WALL PROTEIN 1"/>
    <property type="match status" value="1"/>
</dbReference>
<feature type="transmembrane region" description="Helical" evidence="4">
    <location>
        <begin position="1861"/>
        <end position="1885"/>
    </location>
</feature>
<evidence type="ECO:0000256" key="4">
    <source>
        <dbReference type="SAM" id="Phobius"/>
    </source>
</evidence>
<feature type="transmembrane region" description="Helical" evidence="4">
    <location>
        <begin position="1683"/>
        <end position="1703"/>
    </location>
</feature>
<dbReference type="NCBIfam" id="TIGR02232">
    <property type="entry name" value="myxo_disulf_rpt"/>
    <property type="match status" value="6"/>
</dbReference>
<dbReference type="InterPro" id="IPR011936">
    <property type="entry name" value="Myxo_disulph_rpt"/>
</dbReference>
<gene>
    <name evidence="6" type="ORF">PPENT_87.1.T0580084</name>
</gene>
<evidence type="ECO:0000313" key="6">
    <source>
        <dbReference type="EMBL" id="CAD8172843.1"/>
    </source>
</evidence>
<dbReference type="Pfam" id="PF13948">
    <property type="entry name" value="DUF4215"/>
    <property type="match status" value="9"/>
</dbReference>
<accession>A0A8S1V8M7</accession>
<keyword evidence="3" id="KW-1015">Disulfide bond</keyword>
<keyword evidence="4" id="KW-1133">Transmembrane helix</keyword>
<dbReference type="InterPro" id="IPR000742">
    <property type="entry name" value="EGF"/>
</dbReference>
<evidence type="ECO:0000313" key="7">
    <source>
        <dbReference type="Proteomes" id="UP000689195"/>
    </source>
</evidence>
<evidence type="ECO:0000259" key="5">
    <source>
        <dbReference type="PROSITE" id="PS51379"/>
    </source>
</evidence>
<evidence type="ECO:0000256" key="2">
    <source>
        <dbReference type="ARBA" id="ARBA00022737"/>
    </source>
</evidence>
<dbReference type="EMBL" id="CAJJDO010000058">
    <property type="protein sequence ID" value="CAD8172843.1"/>
    <property type="molecule type" value="Genomic_DNA"/>
</dbReference>
<feature type="transmembrane region" description="Helical" evidence="4">
    <location>
        <begin position="1598"/>
        <end position="1622"/>
    </location>
</feature>
<dbReference type="Proteomes" id="UP000689195">
    <property type="component" value="Unassembled WGS sequence"/>
</dbReference>
<name>A0A8S1V8M7_9CILI</name>
<dbReference type="InterPro" id="IPR017896">
    <property type="entry name" value="4Fe4S_Fe-S-bd"/>
</dbReference>
<keyword evidence="7" id="KW-1185">Reference proteome</keyword>
<evidence type="ECO:0000256" key="3">
    <source>
        <dbReference type="ARBA" id="ARBA00023157"/>
    </source>
</evidence>
<feature type="transmembrane region" description="Helical" evidence="4">
    <location>
        <begin position="1772"/>
        <end position="1792"/>
    </location>
</feature>